<dbReference type="EMBL" id="DXCF01000007">
    <property type="protein sequence ID" value="HIZ09224.1"/>
    <property type="molecule type" value="Genomic_DNA"/>
</dbReference>
<evidence type="ECO:0000313" key="1">
    <source>
        <dbReference type="EMBL" id="HIZ09224.1"/>
    </source>
</evidence>
<evidence type="ECO:0000313" key="2">
    <source>
        <dbReference type="Proteomes" id="UP000824025"/>
    </source>
</evidence>
<accession>A0A9D2D654</accession>
<dbReference type="AlphaFoldDB" id="A0A9D2D654"/>
<reference evidence="1" key="2">
    <citation type="submission" date="2021-04" db="EMBL/GenBank/DDBJ databases">
        <authorList>
            <person name="Gilroy R."/>
        </authorList>
    </citation>
    <scope>NUCLEOTIDE SEQUENCE</scope>
    <source>
        <strain evidence="1">CHK192-19661</strain>
    </source>
</reference>
<dbReference type="Proteomes" id="UP000824025">
    <property type="component" value="Unassembled WGS sequence"/>
</dbReference>
<comment type="caution">
    <text evidence="1">The sequence shown here is derived from an EMBL/GenBank/DDBJ whole genome shotgun (WGS) entry which is preliminary data.</text>
</comment>
<sequence>MPPLEIISSVEGTVATENTSEADCALVSFAVVKTCCVEAPFCAVPFSVNCSRFVWGSCAFVCGAAVPLYVAK</sequence>
<name>A0A9D2D654_9FIRM</name>
<proteinExistence type="predicted"/>
<gene>
    <name evidence="1" type="ORF">H9726_01925</name>
</gene>
<protein>
    <submittedName>
        <fullName evidence="1">Uncharacterized protein</fullName>
    </submittedName>
</protein>
<reference evidence="1" key="1">
    <citation type="journal article" date="2021" name="PeerJ">
        <title>Extensive microbial diversity within the chicken gut microbiome revealed by metagenomics and culture.</title>
        <authorList>
            <person name="Gilroy R."/>
            <person name="Ravi A."/>
            <person name="Getino M."/>
            <person name="Pursley I."/>
            <person name="Horton D.L."/>
            <person name="Alikhan N.F."/>
            <person name="Baker D."/>
            <person name="Gharbi K."/>
            <person name="Hall N."/>
            <person name="Watson M."/>
            <person name="Adriaenssens E.M."/>
            <person name="Foster-Nyarko E."/>
            <person name="Jarju S."/>
            <person name="Secka A."/>
            <person name="Antonio M."/>
            <person name="Oren A."/>
            <person name="Chaudhuri R.R."/>
            <person name="La Ragione R."/>
            <person name="Hildebrand F."/>
            <person name="Pallen M.J."/>
        </authorList>
    </citation>
    <scope>NUCLEOTIDE SEQUENCE</scope>
    <source>
        <strain evidence="1">CHK192-19661</strain>
    </source>
</reference>
<organism evidence="1 2">
    <name type="scientific">Candidatus Borkfalkia avicola</name>
    <dbReference type="NCBI Taxonomy" id="2838503"/>
    <lineage>
        <taxon>Bacteria</taxon>
        <taxon>Bacillati</taxon>
        <taxon>Bacillota</taxon>
        <taxon>Clostridia</taxon>
        <taxon>Christensenellales</taxon>
        <taxon>Christensenellaceae</taxon>
        <taxon>Candidatus Borkfalkia</taxon>
    </lineage>
</organism>